<feature type="region of interest" description="Disordered" evidence="1">
    <location>
        <begin position="1"/>
        <end position="38"/>
    </location>
</feature>
<dbReference type="EMBL" id="SGVY01000058">
    <property type="protein sequence ID" value="TFH76098.1"/>
    <property type="molecule type" value="Genomic_DNA"/>
</dbReference>
<dbReference type="GeneID" id="302996552"/>
<protein>
    <submittedName>
        <fullName evidence="3">Uncharacterized protein</fullName>
    </submittedName>
</protein>
<dbReference type="RefSeq" id="WP_134844416.1">
    <property type="nucleotide sequence ID" value="NZ_SGVY01000058.1"/>
</dbReference>
<reference evidence="3 4" key="1">
    <citation type="submission" date="2019-02" db="EMBL/GenBank/DDBJ databases">
        <title>Draft Genome Sequence of the Prevotella sp. BCRC 81118, Isolated from Human Feces.</title>
        <authorList>
            <person name="Huang C.-H."/>
        </authorList>
    </citation>
    <scope>NUCLEOTIDE SEQUENCE [LARGE SCALE GENOMIC DNA]</scope>
    <source>
        <strain evidence="3 4">BCRC 81118</strain>
    </source>
</reference>
<feature type="transmembrane region" description="Helical" evidence="2">
    <location>
        <begin position="45"/>
        <end position="67"/>
    </location>
</feature>
<evidence type="ECO:0000313" key="4">
    <source>
        <dbReference type="Proteomes" id="UP000297872"/>
    </source>
</evidence>
<evidence type="ECO:0000256" key="1">
    <source>
        <dbReference type="SAM" id="MobiDB-lite"/>
    </source>
</evidence>
<evidence type="ECO:0000256" key="2">
    <source>
        <dbReference type="SAM" id="Phobius"/>
    </source>
</evidence>
<comment type="caution">
    <text evidence="3">The sequence shown here is derived from an EMBL/GenBank/DDBJ whole genome shotgun (WGS) entry which is preliminary data.</text>
</comment>
<keyword evidence="2" id="KW-1133">Transmembrane helix</keyword>
<feature type="compositionally biased region" description="Basic residues" evidence="1">
    <location>
        <begin position="26"/>
        <end position="38"/>
    </location>
</feature>
<proteinExistence type="predicted"/>
<dbReference type="AlphaFoldDB" id="A0A4Y8V5F7"/>
<gene>
    <name evidence="3" type="ORF">EXN75_14910</name>
</gene>
<keyword evidence="4" id="KW-1185">Reference proteome</keyword>
<accession>A0A4Y8V5F7</accession>
<keyword evidence="2" id="KW-0812">Transmembrane</keyword>
<feature type="compositionally biased region" description="Basic and acidic residues" evidence="1">
    <location>
        <begin position="14"/>
        <end position="25"/>
    </location>
</feature>
<evidence type="ECO:0000313" key="3">
    <source>
        <dbReference type="EMBL" id="TFH76098.1"/>
    </source>
</evidence>
<name>A0A4Y8V5F7_9BACT</name>
<organism evidence="3 4">
    <name type="scientific">Segatella hominis</name>
    <dbReference type="NCBI Taxonomy" id="2518605"/>
    <lineage>
        <taxon>Bacteria</taxon>
        <taxon>Pseudomonadati</taxon>
        <taxon>Bacteroidota</taxon>
        <taxon>Bacteroidia</taxon>
        <taxon>Bacteroidales</taxon>
        <taxon>Prevotellaceae</taxon>
        <taxon>Segatella</taxon>
    </lineage>
</organism>
<keyword evidence="2" id="KW-0472">Membrane</keyword>
<dbReference type="Proteomes" id="UP000297872">
    <property type="component" value="Unassembled WGS sequence"/>
</dbReference>
<sequence>METEERHHHHHHRDGSEQRSSGHKEHYSRRAGHNRHTRSQIRRRIIGRLLFSFLCLIALAIILFIIYDHYFGAF</sequence>